<dbReference type="Gene3D" id="4.10.280.10">
    <property type="entry name" value="Helix-loop-helix DNA-binding domain"/>
    <property type="match status" value="1"/>
</dbReference>
<dbReference type="GO" id="GO:0005634">
    <property type="term" value="C:nucleus"/>
    <property type="evidence" value="ECO:0007669"/>
    <property type="project" value="UniProtKB-SubCell"/>
</dbReference>
<dbReference type="InterPro" id="IPR024097">
    <property type="entry name" value="bHLH_ZIP_TF"/>
</dbReference>
<evidence type="ECO:0000256" key="5">
    <source>
        <dbReference type="SAM" id="MobiDB-lite"/>
    </source>
</evidence>
<dbReference type="GO" id="GO:0046983">
    <property type="term" value="F:protein dimerization activity"/>
    <property type="evidence" value="ECO:0007669"/>
    <property type="project" value="InterPro"/>
</dbReference>
<protein>
    <submittedName>
        <fullName evidence="7">Transcription factor bHLH31</fullName>
    </submittedName>
</protein>
<evidence type="ECO:0000313" key="7">
    <source>
        <dbReference type="EMBL" id="WAK86077.1"/>
    </source>
</evidence>
<name>A0A9E8Z0F5_NOTNI</name>
<dbReference type="InterPro" id="IPR036638">
    <property type="entry name" value="HLH_DNA-bd_sf"/>
</dbReference>
<dbReference type="SUPFAM" id="SSF47459">
    <property type="entry name" value="HLH, helix-loop-helix DNA-binding domain"/>
    <property type="match status" value="1"/>
</dbReference>
<feature type="domain" description="BHLH" evidence="6">
    <location>
        <begin position="137"/>
        <end position="187"/>
    </location>
</feature>
<dbReference type="AlphaFoldDB" id="A0A9E8Z0F5"/>
<dbReference type="Pfam" id="PF00010">
    <property type="entry name" value="HLH"/>
    <property type="match status" value="1"/>
</dbReference>
<dbReference type="GO" id="GO:0003700">
    <property type="term" value="F:DNA-binding transcription factor activity"/>
    <property type="evidence" value="ECO:0007669"/>
    <property type="project" value="TreeGrafter"/>
</dbReference>
<keyword evidence="2" id="KW-0805">Transcription regulation</keyword>
<reference evidence="7" key="1">
    <citation type="submission" date="2022-08" db="EMBL/GenBank/DDBJ databases">
        <title>Phylogenomics of transcriptionally active AP2/ERF and bHLH transcription factors and their promoter regions regulating camptothecin biosynthesis in Nothapodytes nimmoniana.</title>
        <authorList>
            <person name="Godbole R.C."/>
            <person name="Pable A.A."/>
            <person name="Singh S."/>
            <person name="Barvkar V.T."/>
        </authorList>
    </citation>
    <scope>NUCLEOTIDE SEQUENCE</scope>
</reference>
<organism evidence="7">
    <name type="scientific">Nothapodytes nimmoniana</name>
    <name type="common">Nothapodytes foetida</name>
    <dbReference type="NCBI Taxonomy" id="159386"/>
    <lineage>
        <taxon>Eukaryota</taxon>
        <taxon>Viridiplantae</taxon>
        <taxon>Streptophyta</taxon>
        <taxon>Embryophyta</taxon>
        <taxon>Tracheophyta</taxon>
        <taxon>Spermatophyta</taxon>
        <taxon>Magnoliopsida</taxon>
        <taxon>eudicotyledons</taxon>
        <taxon>Gunneridae</taxon>
        <taxon>Pentapetalae</taxon>
        <taxon>asterids</taxon>
        <taxon>lamiids</taxon>
        <taxon>Icacinales</taxon>
        <taxon>Icacinaceae</taxon>
        <taxon>Nothapodytes</taxon>
    </lineage>
</organism>
<evidence type="ECO:0000256" key="1">
    <source>
        <dbReference type="ARBA" id="ARBA00004123"/>
    </source>
</evidence>
<sequence>MGALENFNTCIHDQQFMNISDETLSDHLQFRHQIFSQNTESSIHQLYDSFSSHFWPTNAGPSLSHGVGNNNMLKTVSEEESLINSSSSIPISASSLVGDDHMPNKTYSSDGRKRKRKSDKQLEKSREVIHVRARRGQATDSHSLAERIRREKINEKLRYLQDIVPGCYKTMGMAVMLDVIIKYILSLQNQIEFLSMKLSTADLFHDLTSSEMETVLKMQGTNGNDSQVIDRMVVGERYGGFSHFQSAWPV</sequence>
<comment type="subcellular location">
    <subcellularLocation>
        <location evidence="1">Nucleus</location>
    </subcellularLocation>
</comment>
<dbReference type="EMBL" id="OP311549">
    <property type="protein sequence ID" value="WAK86077.1"/>
    <property type="molecule type" value="mRNA"/>
</dbReference>
<keyword evidence="4" id="KW-0539">Nucleus</keyword>
<dbReference type="PROSITE" id="PS50888">
    <property type="entry name" value="BHLH"/>
    <property type="match status" value="1"/>
</dbReference>
<dbReference type="InterPro" id="IPR011598">
    <property type="entry name" value="bHLH_dom"/>
</dbReference>
<evidence type="ECO:0000256" key="3">
    <source>
        <dbReference type="ARBA" id="ARBA00023163"/>
    </source>
</evidence>
<accession>A0A9E8Z0F5</accession>
<dbReference type="SMART" id="SM00353">
    <property type="entry name" value="HLH"/>
    <property type="match status" value="1"/>
</dbReference>
<evidence type="ECO:0000259" key="6">
    <source>
        <dbReference type="PROSITE" id="PS50888"/>
    </source>
</evidence>
<feature type="region of interest" description="Disordered" evidence="5">
    <location>
        <begin position="94"/>
        <end position="127"/>
    </location>
</feature>
<keyword evidence="3" id="KW-0804">Transcription</keyword>
<dbReference type="PANTHER" id="PTHR12565:SF367">
    <property type="entry name" value="TRANSCRIPTION FACTOR BHLH75"/>
    <property type="match status" value="1"/>
</dbReference>
<proteinExistence type="evidence at transcript level"/>
<evidence type="ECO:0000256" key="4">
    <source>
        <dbReference type="ARBA" id="ARBA00023242"/>
    </source>
</evidence>
<dbReference type="PANTHER" id="PTHR12565">
    <property type="entry name" value="STEROL REGULATORY ELEMENT-BINDING PROTEIN"/>
    <property type="match status" value="1"/>
</dbReference>
<evidence type="ECO:0000256" key="2">
    <source>
        <dbReference type="ARBA" id="ARBA00023015"/>
    </source>
</evidence>